<name>A0A2K0XHR6_9BACT</name>
<reference evidence="1 2" key="1">
    <citation type="submission" date="2017-03" db="EMBL/GenBank/DDBJ databases">
        <authorList>
            <person name="Afonso C.L."/>
            <person name="Miller P.J."/>
            <person name="Scott M.A."/>
            <person name="Spackman E."/>
            <person name="Goraichik I."/>
            <person name="Dimitrov K.M."/>
            <person name="Suarez D.L."/>
            <person name="Swayne D.E."/>
        </authorList>
    </citation>
    <scope>NUCLEOTIDE SEQUENCE [LARGE SCALE GENOMIC DNA]</scope>
    <source>
        <strain evidence="1 2">DNF00076</strain>
    </source>
</reference>
<comment type="caution">
    <text evidence="1">The sequence shown here is derived from an EMBL/GenBank/DDBJ whole genome shotgun (WGS) entry which is preliminary data.</text>
</comment>
<gene>
    <name evidence="1" type="ORF">BFS16_07805</name>
</gene>
<dbReference type="AlphaFoldDB" id="A0A2K0XHR6"/>
<organism evidence="1 2">
    <name type="scientific">Hoylesella timonensis</name>
    <dbReference type="NCBI Taxonomy" id="386414"/>
    <lineage>
        <taxon>Bacteria</taxon>
        <taxon>Pseudomonadati</taxon>
        <taxon>Bacteroidota</taxon>
        <taxon>Bacteroidia</taxon>
        <taxon>Bacteroidales</taxon>
        <taxon>Prevotellaceae</taxon>
        <taxon>Hoylesella</taxon>
    </lineage>
</organism>
<dbReference type="RefSeq" id="WP_103003496.1">
    <property type="nucleotide sequence ID" value="NZ_NBAX01000006.1"/>
</dbReference>
<dbReference type="EMBL" id="NBAX01000006">
    <property type="protein sequence ID" value="PNP94074.1"/>
    <property type="molecule type" value="Genomic_DNA"/>
</dbReference>
<protein>
    <submittedName>
        <fullName evidence="1">Uncharacterized protein</fullName>
    </submittedName>
</protein>
<sequence>MAILRKNINYGVTDISQRLQDTLNANGMQAHIAMTQTGDYELVTLSHNSSEPRRYPLNQQQVENLMNSGTNAWDKKAYNTFVDIVKEDYYIPGSFVAARNANSPINMGLDGHRLAHGEYGYREPHFFFPFEGPRYGRFDNIIDGLIGLVHGGRIRRIDDRPFYASSAPVVIDRPDGRLRPGEMKTGAYGFYDKGVKQKQDVLQSMSISEQQKPKVERPKGQAVPLDSISSPVYMSAQKFQQVLSSHGVVIDEKNNLLTIKSASVPTNLEYKLNLDETKKLMNEKFKYSDKKGVHNKDGVSVNERLAILNAVIGKDFADRITIEMLNSKDYVDIKLKPEVEKELGVHQEVANQYMASKLDIIDMKDMREDYRSGFIDSWNSIGVVDGRVLNPNEGFYLPVKDGRAVSVGEIQVSPVNDGKGATTFRMTAVINNQVMAHDISKEDYIKFINYNDEYRLKLFDKVFDEVKIKSSSNGTLEDPVRSGRIEEANGVAVLGGRYNLVNDNITAAIMGAMAYKDKISGEYMLNMRESKDIGMWSYKITEEQYLAFKNADDAGKAKLLSTIIPITDEKKQPLSVVKEVQLPLSTTEKRTSSYSENVDIKDSLETEVEKKYNERMADALNRTIFKDTEHIKATALSESDEKIVSKSERILVAEGKSQPTLTELRQSVRIALNGEANVNGESLENLKPNKEWVRSGGHGRATEVGDIAVERLRDAEGKIIEGKYKMTAVIDGNVFSHEITQKDFDKFRAINDTQRMKLFDKIFPEVEMKTKAGHGFNLGAAILAAVSVGMDVVGSVMAEPRFRPEIYASRNVFSKPGVVSPEAVSAALYESENEQLRRGPSEGRGMGI</sequence>
<accession>A0A2K0XHR6</accession>
<evidence type="ECO:0000313" key="1">
    <source>
        <dbReference type="EMBL" id="PNP94074.1"/>
    </source>
</evidence>
<dbReference type="Proteomes" id="UP000236634">
    <property type="component" value="Unassembled WGS sequence"/>
</dbReference>
<proteinExistence type="predicted"/>
<evidence type="ECO:0000313" key="2">
    <source>
        <dbReference type="Proteomes" id="UP000236634"/>
    </source>
</evidence>